<evidence type="ECO:0000256" key="5">
    <source>
        <dbReference type="ARBA" id="ARBA00023002"/>
    </source>
</evidence>
<evidence type="ECO:0000256" key="2">
    <source>
        <dbReference type="ARBA" id="ARBA00009130"/>
    </source>
</evidence>
<evidence type="ECO:0000259" key="8">
    <source>
        <dbReference type="Pfam" id="PF02852"/>
    </source>
</evidence>
<comment type="caution">
    <text evidence="10">The sequence shown here is derived from an EMBL/GenBank/DDBJ whole genome shotgun (WGS) entry which is preliminary data.</text>
</comment>
<dbReference type="Proteomes" id="UP000294854">
    <property type="component" value="Unassembled WGS sequence"/>
</dbReference>
<keyword evidence="11" id="KW-1185">Reference proteome</keyword>
<feature type="domain" description="Pyridine nucleotide-disulphide oxidoreductase dimerisation" evidence="8">
    <location>
        <begin position="343"/>
        <end position="444"/>
    </location>
</feature>
<reference evidence="10 11" key="1">
    <citation type="journal article" date="2019" name="Appl. Microbiol. Biotechnol.">
        <title>Uncovering carbohydrate metabolism through a genotype-phenotype association study of 56 lactic acid bacteria genomes.</title>
        <authorList>
            <person name="Buron-Moles G."/>
            <person name="Chailyan A."/>
            <person name="Dolejs I."/>
            <person name="Forster J."/>
            <person name="Miks M.H."/>
        </authorList>
    </citation>
    <scope>NUCLEOTIDE SEQUENCE [LARGE SCALE GENOMIC DNA]</scope>
    <source>
        <strain evidence="10 11">ATCC 49373</strain>
    </source>
</reference>
<sequence length="466" mass="50538">MTNTENLLIIGGSDAGISAALKAKELKPELQIKVLLADEYPNLSICGLPYAISKEVPDWRSLAHRNLKELTSNGIEFQMNTTADKIDSSKHQVLAHTSDGESLTFRYDSLVVATGAKPKLSGITGIDSVYVQQSASNIRVLHTMADYFTIEEKLSTKEVQNVAIVGSGYIGIEMAEAMKKRQLAVTIFQRGAEILSTVDPDFGQLVHEKFFENEINVVTGQTIYKINESNGIVTVTGIDENLEETISHFDLVLVVVGVTPNADLLVEAGAEIGFSGSIKVDSHMKTSLPDIWAAGDLIETKHHLLGTTYLPLGTTAHKQGRVAGFSVAGVSHAFRGSVGTQVLKVFDLVVARTGLLENEAKQAGFLPLTVTAEVDDHKAYFPGAHKIKIRITGDRNTGRLLGAQLVGWYGSEVAKRNDIFATAIFNDMTVSDISDLDLSYSPPVGSPWDAVQIAAQNWELKNSERN</sequence>
<dbReference type="AlphaFoldDB" id="A0A4R5NL99"/>
<dbReference type="SUPFAM" id="SSF51905">
    <property type="entry name" value="FAD/NAD(P)-binding domain"/>
    <property type="match status" value="2"/>
</dbReference>
<dbReference type="PANTHER" id="PTHR43429:SF1">
    <property type="entry name" value="NAD(P)H SULFUR OXIDOREDUCTASE (COA-DEPENDENT)"/>
    <property type="match status" value="1"/>
</dbReference>
<evidence type="ECO:0008006" key="12">
    <source>
        <dbReference type="Google" id="ProtNLM"/>
    </source>
</evidence>
<dbReference type="InterPro" id="IPR050260">
    <property type="entry name" value="FAD-bd_OxRdtase"/>
</dbReference>
<gene>
    <name evidence="10" type="ORF">C5L31_000323</name>
</gene>
<evidence type="ECO:0000256" key="1">
    <source>
        <dbReference type="ARBA" id="ARBA00001974"/>
    </source>
</evidence>
<dbReference type="STRING" id="1122149.FD44_GL001483"/>
<proteinExistence type="inferred from homology"/>
<dbReference type="InterPro" id="IPR036188">
    <property type="entry name" value="FAD/NAD-bd_sf"/>
</dbReference>
<dbReference type="SUPFAM" id="SSF55424">
    <property type="entry name" value="FAD/NAD-linked reductases, dimerisation (C-terminal) domain"/>
    <property type="match status" value="1"/>
</dbReference>
<dbReference type="InterPro" id="IPR023753">
    <property type="entry name" value="FAD/NAD-binding_dom"/>
</dbReference>
<dbReference type="PANTHER" id="PTHR43429">
    <property type="entry name" value="PYRIDINE NUCLEOTIDE-DISULFIDE OXIDOREDUCTASE DOMAIN-CONTAINING"/>
    <property type="match status" value="1"/>
</dbReference>
<comment type="similarity">
    <text evidence="2">Belongs to the class-III pyridine nucleotide-disulfide oxidoreductase family.</text>
</comment>
<dbReference type="Gene3D" id="3.50.50.60">
    <property type="entry name" value="FAD/NAD(P)-binding domain"/>
    <property type="match status" value="2"/>
</dbReference>
<evidence type="ECO:0000256" key="4">
    <source>
        <dbReference type="ARBA" id="ARBA00022827"/>
    </source>
</evidence>
<keyword evidence="4" id="KW-0274">FAD</keyword>
<dbReference type="PRINTS" id="PR00368">
    <property type="entry name" value="FADPNR"/>
</dbReference>
<keyword evidence="3" id="KW-0285">Flavoprotein</keyword>
<keyword evidence="5" id="KW-0560">Oxidoreductase</keyword>
<keyword evidence="6" id="KW-0558">Oxidation</keyword>
<dbReference type="Pfam" id="PF02852">
    <property type="entry name" value="Pyr_redox_dim"/>
    <property type="match status" value="1"/>
</dbReference>
<evidence type="ECO:0000313" key="11">
    <source>
        <dbReference type="Proteomes" id="UP000294854"/>
    </source>
</evidence>
<organism evidence="10 11">
    <name type="scientific">Secundilactobacillus malefermentans</name>
    <dbReference type="NCBI Taxonomy" id="176292"/>
    <lineage>
        <taxon>Bacteria</taxon>
        <taxon>Bacillati</taxon>
        <taxon>Bacillota</taxon>
        <taxon>Bacilli</taxon>
        <taxon>Lactobacillales</taxon>
        <taxon>Lactobacillaceae</taxon>
        <taxon>Secundilactobacillus</taxon>
    </lineage>
</organism>
<evidence type="ECO:0000259" key="9">
    <source>
        <dbReference type="Pfam" id="PF07992"/>
    </source>
</evidence>
<accession>A0A4R5NL99</accession>
<keyword evidence="7" id="KW-0676">Redox-active center</keyword>
<comment type="cofactor">
    <cofactor evidence="1">
        <name>FAD</name>
        <dbReference type="ChEBI" id="CHEBI:57692"/>
    </cofactor>
</comment>
<dbReference type="EMBL" id="PUFO01000066">
    <property type="protein sequence ID" value="TDG75449.1"/>
    <property type="molecule type" value="Genomic_DNA"/>
</dbReference>
<evidence type="ECO:0000256" key="7">
    <source>
        <dbReference type="ARBA" id="ARBA00023284"/>
    </source>
</evidence>
<dbReference type="InterPro" id="IPR016156">
    <property type="entry name" value="FAD/NAD-linked_Rdtase_dimer_sf"/>
</dbReference>
<evidence type="ECO:0000256" key="6">
    <source>
        <dbReference type="ARBA" id="ARBA00023097"/>
    </source>
</evidence>
<name>A0A4R5NL99_9LACO</name>
<dbReference type="GO" id="GO:0016491">
    <property type="term" value="F:oxidoreductase activity"/>
    <property type="evidence" value="ECO:0007669"/>
    <property type="project" value="UniProtKB-KW"/>
</dbReference>
<evidence type="ECO:0000256" key="3">
    <source>
        <dbReference type="ARBA" id="ARBA00022630"/>
    </source>
</evidence>
<dbReference type="OrthoDB" id="9802028at2"/>
<protein>
    <recommendedName>
        <fullName evidence="12">CoA-disulfide reductase</fullName>
    </recommendedName>
</protein>
<dbReference type="Pfam" id="PF07992">
    <property type="entry name" value="Pyr_redox_2"/>
    <property type="match status" value="1"/>
</dbReference>
<dbReference type="PRINTS" id="PR00411">
    <property type="entry name" value="PNDRDTASEI"/>
</dbReference>
<evidence type="ECO:0000313" key="10">
    <source>
        <dbReference type="EMBL" id="TDG75449.1"/>
    </source>
</evidence>
<dbReference type="InterPro" id="IPR004099">
    <property type="entry name" value="Pyr_nucl-diS_OxRdtase_dimer"/>
</dbReference>
<dbReference type="RefSeq" id="WP_010620206.1">
    <property type="nucleotide sequence ID" value="NZ_PUFO01000066.1"/>
</dbReference>
<feature type="domain" description="FAD/NAD(P)-binding" evidence="9">
    <location>
        <begin position="6"/>
        <end position="320"/>
    </location>
</feature>